<dbReference type="PANTHER" id="PTHR43427">
    <property type="entry name" value="CHLORIDE CHANNEL PROTEIN CLC-E"/>
    <property type="match status" value="1"/>
</dbReference>
<feature type="transmembrane region" description="Helical" evidence="10">
    <location>
        <begin position="301"/>
        <end position="322"/>
    </location>
</feature>
<evidence type="ECO:0000256" key="6">
    <source>
        <dbReference type="ARBA" id="ARBA00023136"/>
    </source>
</evidence>
<evidence type="ECO:0000256" key="7">
    <source>
        <dbReference type="ARBA" id="ARBA00023173"/>
    </source>
</evidence>
<dbReference type="PANTHER" id="PTHR43427:SF6">
    <property type="entry name" value="CHLORIDE CHANNEL PROTEIN CLC-E"/>
    <property type="match status" value="1"/>
</dbReference>
<dbReference type="InterPro" id="IPR046342">
    <property type="entry name" value="CBS_dom_sf"/>
</dbReference>
<dbReference type="PRINTS" id="PR00762">
    <property type="entry name" value="CLCHANNEL"/>
</dbReference>
<comment type="caution">
    <text evidence="11">The sequence shown here is derived from an EMBL/GenBank/DDBJ whole genome shotgun (WGS) entry which is preliminary data.</text>
</comment>
<keyword evidence="9" id="KW-0407">Ion channel</keyword>
<evidence type="ECO:0000313" key="12">
    <source>
        <dbReference type="Proteomes" id="UP000537592"/>
    </source>
</evidence>
<feature type="transmembrane region" description="Helical" evidence="10">
    <location>
        <begin position="235"/>
        <end position="255"/>
    </location>
</feature>
<feature type="transmembrane region" description="Helical" evidence="10">
    <location>
        <begin position="66"/>
        <end position="85"/>
    </location>
</feature>
<dbReference type="RefSeq" id="WP_183750172.1">
    <property type="nucleotide sequence ID" value="NZ_JACICC010000001.1"/>
</dbReference>
<dbReference type="GO" id="GO:0005254">
    <property type="term" value="F:chloride channel activity"/>
    <property type="evidence" value="ECO:0007669"/>
    <property type="project" value="UniProtKB-KW"/>
</dbReference>
<dbReference type="InterPro" id="IPR050368">
    <property type="entry name" value="ClC-type_chloride_channel"/>
</dbReference>
<dbReference type="Proteomes" id="UP000537592">
    <property type="component" value="Unassembled WGS sequence"/>
</dbReference>
<keyword evidence="2" id="KW-0813">Transport</keyword>
<dbReference type="AlphaFoldDB" id="A0A7W5Z1B1"/>
<evidence type="ECO:0000256" key="1">
    <source>
        <dbReference type="ARBA" id="ARBA00004141"/>
    </source>
</evidence>
<feature type="transmembrane region" description="Helical" evidence="10">
    <location>
        <begin position="366"/>
        <end position="392"/>
    </location>
</feature>
<dbReference type="CDD" id="cd00400">
    <property type="entry name" value="Voltage_gated_ClC"/>
    <property type="match status" value="1"/>
</dbReference>
<dbReference type="GO" id="GO:0034707">
    <property type="term" value="C:chloride channel complex"/>
    <property type="evidence" value="ECO:0007669"/>
    <property type="project" value="UniProtKB-KW"/>
</dbReference>
<evidence type="ECO:0000256" key="4">
    <source>
        <dbReference type="ARBA" id="ARBA00022989"/>
    </source>
</evidence>
<accession>A0A7W5Z1B1</accession>
<feature type="transmembrane region" description="Helical" evidence="10">
    <location>
        <begin position="334"/>
        <end position="359"/>
    </location>
</feature>
<comment type="subcellular location">
    <subcellularLocation>
        <location evidence="1">Membrane</location>
        <topology evidence="1">Multi-pass membrane protein</topology>
    </subcellularLocation>
</comment>
<dbReference type="Pfam" id="PF00654">
    <property type="entry name" value="Voltage_CLC"/>
    <property type="match status" value="1"/>
</dbReference>
<protein>
    <submittedName>
        <fullName evidence="11">CIC family chloride channel protein</fullName>
    </submittedName>
</protein>
<evidence type="ECO:0000256" key="8">
    <source>
        <dbReference type="ARBA" id="ARBA00023214"/>
    </source>
</evidence>
<dbReference type="EMBL" id="JACICC010000001">
    <property type="protein sequence ID" value="MBB3808139.1"/>
    <property type="molecule type" value="Genomic_DNA"/>
</dbReference>
<evidence type="ECO:0000256" key="5">
    <source>
        <dbReference type="ARBA" id="ARBA00023065"/>
    </source>
</evidence>
<feature type="transmembrane region" description="Helical" evidence="10">
    <location>
        <begin position="192"/>
        <end position="215"/>
    </location>
</feature>
<evidence type="ECO:0000256" key="10">
    <source>
        <dbReference type="SAM" id="Phobius"/>
    </source>
</evidence>
<keyword evidence="8" id="KW-0868">Chloride</keyword>
<feature type="transmembrane region" description="Helical" evidence="10">
    <location>
        <begin position="398"/>
        <end position="419"/>
    </location>
</feature>
<name>A0A7W5Z1B1_9HYPH</name>
<keyword evidence="12" id="KW-1185">Reference proteome</keyword>
<feature type="transmembrane region" description="Helical" evidence="10">
    <location>
        <begin position="275"/>
        <end position="294"/>
    </location>
</feature>
<dbReference type="InterPro" id="IPR014743">
    <property type="entry name" value="Cl-channel_core"/>
</dbReference>
<organism evidence="11 12">
    <name type="scientific">Pseudochelatococcus contaminans</name>
    <dbReference type="NCBI Taxonomy" id="1538103"/>
    <lineage>
        <taxon>Bacteria</taxon>
        <taxon>Pseudomonadati</taxon>
        <taxon>Pseudomonadota</taxon>
        <taxon>Alphaproteobacteria</taxon>
        <taxon>Hyphomicrobiales</taxon>
        <taxon>Chelatococcaceae</taxon>
        <taxon>Pseudochelatococcus</taxon>
    </lineage>
</organism>
<dbReference type="InterPro" id="IPR001807">
    <property type="entry name" value="ClC"/>
</dbReference>
<keyword evidence="4 10" id="KW-1133">Transmembrane helix</keyword>
<keyword evidence="5" id="KW-0406">Ion transport</keyword>
<keyword evidence="7" id="KW-0869">Chloride channel</keyword>
<feature type="transmembrane region" description="Helical" evidence="10">
    <location>
        <begin position="20"/>
        <end position="46"/>
    </location>
</feature>
<keyword evidence="6 10" id="KW-0472">Membrane</keyword>
<gene>
    <name evidence="11" type="ORF">FHS81_000193</name>
</gene>
<sequence>MRDNLWRRVKAFARAEELSLSVFAVIIGSLAGVGVAGAHTAVQWLHEVLFGLDKGAYLSASQMLDPVRVFTALIVGGLVVGLYTWGVRRWRKGEAVDPIEANALYGGRISLTDSALLTGGNVLSSGCGAAVGMEAAYSQLGSGIASWLGQRFNLRRADLRTLVACGSAAGIAAAFDAPMAGAFYAFELVLGAYAVVSLAPVMLAALTAPAVAKLFTHELSSPVLNIDLYFSPYDVGTFVGIGVIAGFVGIGMMKMATAGEVALRRVRLPTFLRPALGGLGVAVLALYSPAVLGAGHGAMQYFLVHAHGFTVLLGLFIAKVLAASLSVGTGFRGGLFHTSLFVGILLGDVVGLGIMALFPQLPVDRIVYALVGMASVAAAVIGAPITMIFLVFEQTGNIAIATGVMIGTAIASLIVRRVFGYSFATWRFHVRGEAIRGAFDISFIKELTVVKLMRREARTAGEHMTVAAFRKRFPLGSTERVFLLDADGGYVGFVITAEVHSAGNDETAETMPVGDLRHARNVFLLPRQNINQILEAFERSETETLAVVDDPQCRVVLGYVSEAHAFRRYAFELDKRRRELSGER</sequence>
<reference evidence="11 12" key="1">
    <citation type="submission" date="2020-08" db="EMBL/GenBank/DDBJ databases">
        <title>Genomic Encyclopedia of Type Strains, Phase IV (KMG-IV): sequencing the most valuable type-strain genomes for metagenomic binning, comparative biology and taxonomic classification.</title>
        <authorList>
            <person name="Goeker M."/>
        </authorList>
    </citation>
    <scope>NUCLEOTIDE SEQUENCE [LARGE SCALE GENOMIC DNA]</scope>
    <source>
        <strain evidence="11 12">DSM 28760</strain>
    </source>
</reference>
<evidence type="ECO:0000313" key="11">
    <source>
        <dbReference type="EMBL" id="MBB3808139.1"/>
    </source>
</evidence>
<keyword evidence="3 10" id="KW-0812">Transmembrane</keyword>
<dbReference type="Gene3D" id="3.10.580.10">
    <property type="entry name" value="CBS-domain"/>
    <property type="match status" value="1"/>
</dbReference>
<evidence type="ECO:0000256" key="2">
    <source>
        <dbReference type="ARBA" id="ARBA00022448"/>
    </source>
</evidence>
<evidence type="ECO:0000256" key="9">
    <source>
        <dbReference type="ARBA" id="ARBA00023303"/>
    </source>
</evidence>
<dbReference type="SUPFAM" id="SSF81340">
    <property type="entry name" value="Clc chloride channel"/>
    <property type="match status" value="1"/>
</dbReference>
<dbReference type="Gene3D" id="1.10.3080.10">
    <property type="entry name" value="Clc chloride channel"/>
    <property type="match status" value="1"/>
</dbReference>
<evidence type="ECO:0000256" key="3">
    <source>
        <dbReference type="ARBA" id="ARBA00022692"/>
    </source>
</evidence>
<dbReference type="SUPFAM" id="SSF54631">
    <property type="entry name" value="CBS-domain pair"/>
    <property type="match status" value="1"/>
</dbReference>
<proteinExistence type="predicted"/>